<feature type="transmembrane region" description="Helical" evidence="1">
    <location>
        <begin position="180"/>
        <end position="197"/>
    </location>
</feature>
<keyword evidence="1" id="KW-0472">Membrane</keyword>
<keyword evidence="4" id="KW-1185">Reference proteome</keyword>
<proteinExistence type="predicted"/>
<feature type="transmembrane region" description="Helical" evidence="1">
    <location>
        <begin position="230"/>
        <end position="253"/>
    </location>
</feature>
<keyword evidence="1" id="KW-1133">Transmembrane helix</keyword>
<organism evidence="3 4">
    <name type="scientific">Flavobacterium frigidarium</name>
    <dbReference type="NCBI Taxonomy" id="99286"/>
    <lineage>
        <taxon>Bacteria</taxon>
        <taxon>Pseudomonadati</taxon>
        <taxon>Bacteroidota</taxon>
        <taxon>Flavobacteriia</taxon>
        <taxon>Flavobacteriales</taxon>
        <taxon>Flavobacteriaceae</taxon>
        <taxon>Flavobacterium</taxon>
    </lineage>
</organism>
<name>A0ABV4K9D8_9FLAO</name>
<evidence type="ECO:0000313" key="3">
    <source>
        <dbReference type="EMBL" id="MEZ7513921.1"/>
    </source>
</evidence>
<feature type="domain" description="CAAX prenyl protease 2/Lysostaphin resistance protein A-like" evidence="2">
    <location>
        <begin position="142"/>
        <end position="241"/>
    </location>
</feature>
<dbReference type="Pfam" id="PF02517">
    <property type="entry name" value="Rce1-like"/>
    <property type="match status" value="1"/>
</dbReference>
<dbReference type="EMBL" id="JASMRN010000001">
    <property type="protein sequence ID" value="MEZ7513921.1"/>
    <property type="molecule type" value="Genomic_DNA"/>
</dbReference>
<dbReference type="RefSeq" id="WP_371567380.1">
    <property type="nucleotide sequence ID" value="NZ_JASMRN010000001.1"/>
</dbReference>
<evidence type="ECO:0000259" key="2">
    <source>
        <dbReference type="Pfam" id="PF02517"/>
    </source>
</evidence>
<feature type="transmembrane region" description="Helical" evidence="1">
    <location>
        <begin position="104"/>
        <end position="128"/>
    </location>
</feature>
<feature type="transmembrane region" description="Helical" evidence="1">
    <location>
        <begin position="21"/>
        <end position="44"/>
    </location>
</feature>
<reference evidence="3 4" key="1">
    <citation type="submission" date="2023-05" db="EMBL/GenBank/DDBJ databases">
        <title>Adaptations of aquatic viruses from atmosphere-close ecosystems of the Central Arctic Ocean.</title>
        <authorList>
            <person name="Rahlff J."/>
            <person name="Holmfeldt K."/>
        </authorList>
    </citation>
    <scope>NUCLEOTIDE SEQUENCE [LARGE SCALE GENOMIC DNA]</scope>
    <source>
        <strain evidence="3 4">Arc14</strain>
    </source>
</reference>
<feature type="transmembrane region" description="Helical" evidence="1">
    <location>
        <begin position="140"/>
        <end position="159"/>
    </location>
</feature>
<evidence type="ECO:0000256" key="1">
    <source>
        <dbReference type="SAM" id="Phobius"/>
    </source>
</evidence>
<keyword evidence="1" id="KW-0812">Transmembrane</keyword>
<dbReference type="InterPro" id="IPR003675">
    <property type="entry name" value="Rce1/LyrA-like_dom"/>
</dbReference>
<feature type="transmembrane region" description="Helical" evidence="1">
    <location>
        <begin position="203"/>
        <end position="223"/>
    </location>
</feature>
<feature type="transmembrane region" description="Helical" evidence="1">
    <location>
        <begin position="265"/>
        <end position="286"/>
    </location>
</feature>
<dbReference type="Proteomes" id="UP001568894">
    <property type="component" value="Unassembled WGS sequence"/>
</dbReference>
<feature type="transmembrane region" description="Helical" evidence="1">
    <location>
        <begin position="64"/>
        <end position="84"/>
    </location>
</feature>
<comment type="caution">
    <text evidence="3">The sequence shown here is derived from an EMBL/GenBank/DDBJ whole genome shotgun (WGS) entry which is preliminary data.</text>
</comment>
<protein>
    <submittedName>
        <fullName evidence="3">Type II CAAX endopeptidase family protein</fullName>
    </submittedName>
</protein>
<sequence length="312" mass="34985">MFIAQGFKNENSFASYLFGSFLLFVAANIGSIPLVMVTAIYSHYSGRPMPTGMDGFATYFDSNLYLALMLLSFVFVLGALYLILKKSHNQNMLSITTSRPKVDWSRVLFSFTIWAAFLIISVTGAYFLSPEEYVLNFKPIPFLILVVVALLLIPIQTSVEELVFRGYLMQGFGNLSGNKWFPLLMTTLIFGGMHYWNPEVSRVGNLIMLEYLAVGLFLGVITLMDEGLELALGFHAANNIFGALLITADWTAFQTDSVLKSVSEPTYGLTDVLLLFITYPVLLYIFSKRYSWTNWKEKLTGKITANNTSNSI</sequence>
<gene>
    <name evidence="3" type="ORF">QO192_01355</name>
</gene>
<evidence type="ECO:0000313" key="4">
    <source>
        <dbReference type="Proteomes" id="UP001568894"/>
    </source>
</evidence>
<accession>A0ABV4K9D8</accession>